<feature type="compositionally biased region" description="Polar residues" evidence="1">
    <location>
        <begin position="39"/>
        <end position="52"/>
    </location>
</feature>
<dbReference type="AlphaFoldDB" id="A0A9W8EF48"/>
<sequence>MPLSGNSQSTAPGEHRRPRLTLRSRNGPRPGHRAPLGLQSVSAWQQPTSSKPSDAISWRRPEVPVTSPCSTLTSTKPVLTDRTESLEQRFRELSLISRATEPLTGEETLTNPTTQDNYYGYLEAQLQAYADKYGWSDCPPPANPNTAQVTPQRQALVTLVGSFRKLREGLTASRRVDTTAVAAYERSVEVALLAHDHGELRKAFCQLLEYLYPVGASQGLAMPRRTEISAYYYINRLSQVLEDQTLPSRSGMAAMSDAAELGQTYLELRLTAKALGTDDKFLAYALQLYSLYYTAGLGKLADPELPTLSPFQRQLFKRFSDSYRLQLLQIISSVYYSLSLDDLKAMLAMPSLTQTQTIVADSGIHAWCDCQGEMVPVSHQALAQLAPRDNIWFKKRPTARRPTVM</sequence>
<dbReference type="PANTHER" id="PTHR39398">
    <property type="entry name" value="YALI0F14311P"/>
    <property type="match status" value="1"/>
</dbReference>
<evidence type="ECO:0000313" key="2">
    <source>
        <dbReference type="EMBL" id="KAJ1984337.1"/>
    </source>
</evidence>
<reference evidence="2" key="1">
    <citation type="submission" date="2022-07" db="EMBL/GenBank/DDBJ databases">
        <title>Phylogenomic reconstructions and comparative analyses of Kickxellomycotina fungi.</title>
        <authorList>
            <person name="Reynolds N.K."/>
            <person name="Stajich J.E."/>
            <person name="Barry K."/>
            <person name="Grigoriev I.V."/>
            <person name="Crous P."/>
            <person name="Smith M.E."/>
        </authorList>
    </citation>
    <scope>NUCLEOTIDE SEQUENCE</scope>
    <source>
        <strain evidence="2">RSA 567</strain>
    </source>
</reference>
<feature type="region of interest" description="Disordered" evidence="1">
    <location>
        <begin position="1"/>
        <end position="57"/>
    </location>
</feature>
<dbReference type="EMBL" id="JANBQB010000022">
    <property type="protein sequence ID" value="KAJ1984337.1"/>
    <property type="molecule type" value="Genomic_DNA"/>
</dbReference>
<proteinExistence type="predicted"/>
<protein>
    <submittedName>
        <fullName evidence="2">Uncharacterized protein</fullName>
    </submittedName>
</protein>
<evidence type="ECO:0000313" key="3">
    <source>
        <dbReference type="Proteomes" id="UP001151582"/>
    </source>
</evidence>
<comment type="caution">
    <text evidence="2">The sequence shown here is derived from an EMBL/GenBank/DDBJ whole genome shotgun (WGS) entry which is preliminary data.</text>
</comment>
<evidence type="ECO:0000256" key="1">
    <source>
        <dbReference type="SAM" id="MobiDB-lite"/>
    </source>
</evidence>
<gene>
    <name evidence="2" type="ORF">H4R34_000712</name>
</gene>
<dbReference type="Proteomes" id="UP001151582">
    <property type="component" value="Unassembled WGS sequence"/>
</dbReference>
<accession>A0A9W8EF48</accession>
<dbReference type="Gene3D" id="1.25.40.990">
    <property type="match status" value="1"/>
</dbReference>
<dbReference type="OrthoDB" id="5599260at2759"/>
<name>A0A9W8EF48_9FUNG</name>
<feature type="compositionally biased region" description="Polar residues" evidence="1">
    <location>
        <begin position="1"/>
        <end position="11"/>
    </location>
</feature>
<dbReference type="PANTHER" id="PTHR39398:SF1">
    <property type="entry name" value="CSN8_PSMD8_EIF3K DOMAIN-CONTAINING PROTEIN"/>
    <property type="match status" value="1"/>
</dbReference>
<keyword evidence="3" id="KW-1185">Reference proteome</keyword>
<organism evidence="2 3">
    <name type="scientific">Dimargaris verticillata</name>
    <dbReference type="NCBI Taxonomy" id="2761393"/>
    <lineage>
        <taxon>Eukaryota</taxon>
        <taxon>Fungi</taxon>
        <taxon>Fungi incertae sedis</taxon>
        <taxon>Zoopagomycota</taxon>
        <taxon>Kickxellomycotina</taxon>
        <taxon>Dimargaritomycetes</taxon>
        <taxon>Dimargaritales</taxon>
        <taxon>Dimargaritaceae</taxon>
        <taxon>Dimargaris</taxon>
    </lineage>
</organism>